<feature type="transmembrane region" description="Helical" evidence="1">
    <location>
        <begin position="37"/>
        <end position="56"/>
    </location>
</feature>
<feature type="transmembrane region" description="Helical" evidence="1">
    <location>
        <begin position="77"/>
        <end position="97"/>
    </location>
</feature>
<dbReference type="RefSeq" id="WP_133035570.1">
    <property type="nucleotide sequence ID" value="NZ_BAABEI010000012.1"/>
</dbReference>
<dbReference type="Proteomes" id="UP000295351">
    <property type="component" value="Unassembled WGS sequence"/>
</dbReference>
<keyword evidence="1" id="KW-0472">Membrane</keyword>
<evidence type="ECO:0000313" key="3">
    <source>
        <dbReference type="Proteomes" id="UP000295351"/>
    </source>
</evidence>
<dbReference type="EMBL" id="SLVX01000015">
    <property type="protein sequence ID" value="TCN40619.1"/>
    <property type="molecule type" value="Genomic_DNA"/>
</dbReference>
<keyword evidence="1" id="KW-0812">Transmembrane</keyword>
<reference evidence="2 3" key="1">
    <citation type="submission" date="2019-03" db="EMBL/GenBank/DDBJ databases">
        <title>Genomic Encyclopedia of Type Strains, Phase IV (KMG-IV): sequencing the most valuable type-strain genomes for metagenomic binning, comparative biology and taxonomic classification.</title>
        <authorList>
            <person name="Goeker M."/>
        </authorList>
    </citation>
    <scope>NUCLEOTIDE SEQUENCE [LARGE SCALE GENOMIC DNA]</scope>
    <source>
        <strain evidence="2 3">DSM 18401</strain>
    </source>
</reference>
<name>A0A4R2CN60_SHIGR</name>
<dbReference type="AlphaFoldDB" id="A0A4R2CN60"/>
<dbReference type="InterPro" id="IPR009781">
    <property type="entry name" value="DUF1345"/>
</dbReference>
<organism evidence="2 3">
    <name type="scientific">Shinella granuli</name>
    <dbReference type="NCBI Taxonomy" id="323621"/>
    <lineage>
        <taxon>Bacteria</taxon>
        <taxon>Pseudomonadati</taxon>
        <taxon>Pseudomonadota</taxon>
        <taxon>Alphaproteobacteria</taxon>
        <taxon>Hyphomicrobiales</taxon>
        <taxon>Rhizobiaceae</taxon>
        <taxon>Shinella</taxon>
    </lineage>
</organism>
<evidence type="ECO:0000313" key="2">
    <source>
        <dbReference type="EMBL" id="TCN40619.1"/>
    </source>
</evidence>
<keyword evidence="3" id="KW-1185">Reference proteome</keyword>
<feature type="transmembrane region" description="Helical" evidence="1">
    <location>
        <begin position="12"/>
        <end position="31"/>
    </location>
</feature>
<dbReference type="Pfam" id="PF07077">
    <property type="entry name" value="DUF1345"/>
    <property type="match status" value="1"/>
</dbReference>
<sequence>MKSAPGPRIYGRHLPFYVGIGAAALGLAPALWFEPDFAIGTAVVVFFLCYLLLTAWRVPRLTAAHLEHYATDTDEPVAVIFAVTFAAVAVSTGSLFVVLNRPAVSSGEFVLAFASVALGWFTIHTMAAMHYAHLYWRPGSAETDPDTGRGLDFPGKAAPGAYDFLYFAFVIGMTAQTSDVAITSTAMRKVNLLHAIVSFFFNTVLVAAAVNAAVSLAS</sequence>
<gene>
    <name evidence="2" type="ORF">EV665_11564</name>
</gene>
<comment type="caution">
    <text evidence="2">The sequence shown here is derived from an EMBL/GenBank/DDBJ whole genome shotgun (WGS) entry which is preliminary data.</text>
</comment>
<accession>A0A4R2CN60</accession>
<proteinExistence type="predicted"/>
<feature type="transmembrane region" description="Helical" evidence="1">
    <location>
        <begin position="192"/>
        <end position="214"/>
    </location>
</feature>
<protein>
    <submittedName>
        <fullName evidence="2">Putative membrane protein</fullName>
    </submittedName>
</protein>
<feature type="transmembrane region" description="Helical" evidence="1">
    <location>
        <begin position="109"/>
        <end position="129"/>
    </location>
</feature>
<keyword evidence="1" id="KW-1133">Transmembrane helix</keyword>
<evidence type="ECO:0000256" key="1">
    <source>
        <dbReference type="SAM" id="Phobius"/>
    </source>
</evidence>